<comment type="caution">
    <text evidence="2">The sequence shown here is derived from an EMBL/GenBank/DDBJ whole genome shotgun (WGS) entry which is preliminary data.</text>
</comment>
<dbReference type="EMBL" id="WNWW01000314">
    <property type="protein sequence ID" value="KAF3426507.1"/>
    <property type="molecule type" value="Genomic_DNA"/>
</dbReference>
<organism evidence="2 3">
    <name type="scientific">Frieseomelitta varia</name>
    <dbReference type="NCBI Taxonomy" id="561572"/>
    <lineage>
        <taxon>Eukaryota</taxon>
        <taxon>Metazoa</taxon>
        <taxon>Ecdysozoa</taxon>
        <taxon>Arthropoda</taxon>
        <taxon>Hexapoda</taxon>
        <taxon>Insecta</taxon>
        <taxon>Pterygota</taxon>
        <taxon>Neoptera</taxon>
        <taxon>Endopterygota</taxon>
        <taxon>Hymenoptera</taxon>
        <taxon>Apocrita</taxon>
        <taxon>Aculeata</taxon>
        <taxon>Apoidea</taxon>
        <taxon>Anthophila</taxon>
        <taxon>Apidae</taxon>
        <taxon>Frieseomelitta</taxon>
    </lineage>
</organism>
<evidence type="ECO:0000313" key="3">
    <source>
        <dbReference type="Proteomes" id="UP000655588"/>
    </source>
</evidence>
<dbReference type="Proteomes" id="UP000655588">
    <property type="component" value="Unassembled WGS sequence"/>
</dbReference>
<keyword evidence="3" id="KW-1185">Reference proteome</keyword>
<proteinExistence type="predicted"/>
<feature type="region of interest" description="Disordered" evidence="1">
    <location>
        <begin position="1"/>
        <end position="30"/>
    </location>
</feature>
<dbReference type="AlphaFoldDB" id="A0A833W7I9"/>
<feature type="compositionally biased region" description="Basic residues" evidence="1">
    <location>
        <begin position="1"/>
        <end position="13"/>
    </location>
</feature>
<evidence type="ECO:0000313" key="2">
    <source>
        <dbReference type="EMBL" id="KAF3426507.1"/>
    </source>
</evidence>
<accession>A0A833W7I9</accession>
<name>A0A833W7I9_9HYME</name>
<reference evidence="2" key="1">
    <citation type="submission" date="2019-11" db="EMBL/GenBank/DDBJ databases">
        <title>The nuclear and mitochondrial genomes of Frieseomelitta varia - a highly eusocial stingless bee (Meliponini) with a permanently sterile worker caste.</title>
        <authorList>
            <person name="Freitas F.C.P."/>
            <person name="Lourenco A.P."/>
            <person name="Nunes F.M.F."/>
            <person name="Paschoal A.R."/>
            <person name="Abreu F.C.P."/>
            <person name="Barbin F.O."/>
            <person name="Bataglia L."/>
            <person name="Cardoso-Junior C.A.M."/>
            <person name="Cervoni M.S."/>
            <person name="Silva S.R."/>
            <person name="Dalarmi F."/>
            <person name="Del Lama M.A."/>
            <person name="Depintor T.S."/>
            <person name="Ferreira K.M."/>
            <person name="Goria P.S."/>
            <person name="Jaskot M.C."/>
            <person name="Lago D.C."/>
            <person name="Luna-Lucena D."/>
            <person name="Moda L.M."/>
            <person name="Nascimento L."/>
            <person name="Pedrino M."/>
            <person name="Rabico F.O."/>
            <person name="Sanches F.C."/>
            <person name="Santos D.E."/>
            <person name="Santos C.G."/>
            <person name="Vieira J."/>
            <person name="Lopes T.F."/>
            <person name="Barchuk A.R."/>
            <person name="Hartfelder K."/>
            <person name="Simoes Z.L.P."/>
            <person name="Bitondi M.M.G."/>
            <person name="Pinheiro D.G."/>
        </authorList>
    </citation>
    <scope>NUCLEOTIDE SEQUENCE</scope>
    <source>
        <strain evidence="2">USP_RPSP 00005682</strain>
        <tissue evidence="2">Whole individual</tissue>
    </source>
</reference>
<protein>
    <submittedName>
        <fullName evidence="2">Uncharacterized protein</fullName>
    </submittedName>
</protein>
<sequence length="61" mass="6978">MSSCRVVRKKCNKEKHEKKNVDSSSPSSLTPVAVANSFCSQKTTDIKITRRSIVINDFYKW</sequence>
<evidence type="ECO:0000256" key="1">
    <source>
        <dbReference type="SAM" id="MobiDB-lite"/>
    </source>
</evidence>
<gene>
    <name evidence="2" type="ORF">E2986_10676</name>
</gene>